<keyword evidence="3" id="KW-1185">Reference proteome</keyword>
<organism evidence="2 3">
    <name type="scientific">Anisodus tanguticus</name>
    <dbReference type="NCBI Taxonomy" id="243964"/>
    <lineage>
        <taxon>Eukaryota</taxon>
        <taxon>Viridiplantae</taxon>
        <taxon>Streptophyta</taxon>
        <taxon>Embryophyta</taxon>
        <taxon>Tracheophyta</taxon>
        <taxon>Spermatophyta</taxon>
        <taxon>Magnoliopsida</taxon>
        <taxon>eudicotyledons</taxon>
        <taxon>Gunneridae</taxon>
        <taxon>Pentapetalae</taxon>
        <taxon>asterids</taxon>
        <taxon>lamiids</taxon>
        <taxon>Solanales</taxon>
        <taxon>Solanaceae</taxon>
        <taxon>Solanoideae</taxon>
        <taxon>Hyoscyameae</taxon>
        <taxon>Anisodus</taxon>
    </lineage>
</organism>
<dbReference type="AlphaFoldDB" id="A0AAE1VBT0"/>
<evidence type="ECO:0000313" key="2">
    <source>
        <dbReference type="EMBL" id="KAK4362902.1"/>
    </source>
</evidence>
<evidence type="ECO:0000313" key="3">
    <source>
        <dbReference type="Proteomes" id="UP001291623"/>
    </source>
</evidence>
<proteinExistence type="predicted"/>
<feature type="compositionally biased region" description="Low complexity" evidence="1">
    <location>
        <begin position="104"/>
        <end position="121"/>
    </location>
</feature>
<dbReference type="EMBL" id="JAVYJV010000009">
    <property type="protein sequence ID" value="KAK4362902.1"/>
    <property type="molecule type" value="Genomic_DNA"/>
</dbReference>
<feature type="region of interest" description="Disordered" evidence="1">
    <location>
        <begin position="20"/>
        <end position="190"/>
    </location>
</feature>
<sequence>MKARFAAYLNWEDDMVVQDVGENDSDDDNLTYIKNSRGVRPRGRPPTNKHRGGHENIFRRGGGRGYSARTEPNAIGENVSEVDGGDNNDGRSSTKRARGSARTGSNANGDNANGGDSNAGDNNGGNKGGRSNRRSTRGGGGGGDRSGGKNNKSSENGNVEIDPPVGEQRAESSEGNDVAAEEVVADVVQR</sequence>
<name>A0AAE1VBT0_9SOLA</name>
<feature type="compositionally biased region" description="Low complexity" evidence="1">
    <location>
        <begin position="148"/>
        <end position="158"/>
    </location>
</feature>
<comment type="caution">
    <text evidence="2">The sequence shown here is derived from an EMBL/GenBank/DDBJ whole genome shotgun (WGS) entry which is preliminary data.</text>
</comment>
<dbReference type="Proteomes" id="UP001291623">
    <property type="component" value="Unassembled WGS sequence"/>
</dbReference>
<protein>
    <submittedName>
        <fullName evidence="2">Uncharacterized protein</fullName>
    </submittedName>
</protein>
<reference evidence="2" key="1">
    <citation type="submission" date="2023-12" db="EMBL/GenBank/DDBJ databases">
        <title>Genome assembly of Anisodus tanguticus.</title>
        <authorList>
            <person name="Wang Y.-J."/>
        </authorList>
    </citation>
    <scope>NUCLEOTIDE SEQUENCE</scope>
    <source>
        <strain evidence="2">KB-2021</strain>
        <tissue evidence="2">Leaf</tissue>
    </source>
</reference>
<feature type="compositionally biased region" description="Acidic residues" evidence="1">
    <location>
        <begin position="20"/>
        <end position="29"/>
    </location>
</feature>
<gene>
    <name evidence="2" type="ORF">RND71_018143</name>
</gene>
<feature type="compositionally biased region" description="Basic residues" evidence="1">
    <location>
        <begin position="37"/>
        <end position="52"/>
    </location>
</feature>
<evidence type="ECO:0000256" key="1">
    <source>
        <dbReference type="SAM" id="MobiDB-lite"/>
    </source>
</evidence>
<accession>A0AAE1VBT0</accession>